<organism evidence="5">
    <name type="scientific">Caldilineaceae bacterium SB0662_bin_9</name>
    <dbReference type="NCBI Taxonomy" id="2605258"/>
    <lineage>
        <taxon>Bacteria</taxon>
        <taxon>Bacillati</taxon>
        <taxon>Chloroflexota</taxon>
        <taxon>Caldilineae</taxon>
        <taxon>Caldilineales</taxon>
        <taxon>Caldilineaceae</taxon>
    </lineage>
</organism>
<dbReference type="NCBIfam" id="NF003843">
    <property type="entry name" value="PRK05422.1"/>
    <property type="match status" value="1"/>
</dbReference>
<dbReference type="NCBIfam" id="TIGR00086">
    <property type="entry name" value="smpB"/>
    <property type="match status" value="1"/>
</dbReference>
<evidence type="ECO:0000256" key="2">
    <source>
        <dbReference type="ARBA" id="ARBA00022884"/>
    </source>
</evidence>
<feature type="compositionally biased region" description="Basic residues" evidence="4">
    <location>
        <begin position="158"/>
        <end position="167"/>
    </location>
</feature>
<dbReference type="PANTHER" id="PTHR30308">
    <property type="entry name" value="TMRNA-BINDING COMPONENT OF TRANS-TRANSLATION TAGGING COMPLEX"/>
    <property type="match status" value="1"/>
</dbReference>
<dbReference type="GO" id="GO:0005829">
    <property type="term" value="C:cytosol"/>
    <property type="evidence" value="ECO:0007669"/>
    <property type="project" value="TreeGrafter"/>
</dbReference>
<dbReference type="GO" id="GO:0070929">
    <property type="term" value="P:trans-translation"/>
    <property type="evidence" value="ECO:0007669"/>
    <property type="project" value="UniProtKB-UniRule"/>
</dbReference>
<sequence>MAAKSARTKNGRGLTGPRTVATNRRARFNYHLIEEFDAGIQLLGTEIKSIRQGQVNLGDGFVMVRDGEAWLHNVHIAPYSHGNRENHEEMRPRKLLLNKREIRRIAANVAQKGLTTVPVRLYISNHGLAKVVVALAKGKQQHDKRDTIAQRDAQRSMARARKQMYED</sequence>
<keyword evidence="2 3" id="KW-0694">RNA-binding</keyword>
<evidence type="ECO:0000256" key="3">
    <source>
        <dbReference type="HAMAP-Rule" id="MF_00023"/>
    </source>
</evidence>
<evidence type="ECO:0000256" key="4">
    <source>
        <dbReference type="SAM" id="MobiDB-lite"/>
    </source>
</evidence>
<dbReference type="InterPro" id="IPR020081">
    <property type="entry name" value="SsrA-bd_prot_CS"/>
</dbReference>
<dbReference type="GO" id="GO:0070930">
    <property type="term" value="P:trans-translation-dependent protein tagging"/>
    <property type="evidence" value="ECO:0007669"/>
    <property type="project" value="TreeGrafter"/>
</dbReference>
<feature type="compositionally biased region" description="Basic and acidic residues" evidence="4">
    <location>
        <begin position="142"/>
        <end position="154"/>
    </location>
</feature>
<proteinExistence type="inferred from homology"/>
<evidence type="ECO:0000256" key="1">
    <source>
        <dbReference type="ARBA" id="ARBA00022490"/>
    </source>
</evidence>
<dbReference type="PROSITE" id="PS01317">
    <property type="entry name" value="SSRP"/>
    <property type="match status" value="1"/>
</dbReference>
<dbReference type="InterPro" id="IPR000037">
    <property type="entry name" value="SsrA-bd_prot"/>
</dbReference>
<dbReference type="Gene3D" id="2.40.280.10">
    <property type="match status" value="1"/>
</dbReference>
<evidence type="ECO:0000313" key="5">
    <source>
        <dbReference type="EMBL" id="MYD90986.1"/>
    </source>
</evidence>
<comment type="caution">
    <text evidence="5">The sequence shown here is derived from an EMBL/GenBank/DDBJ whole genome shotgun (WGS) entry which is preliminary data.</text>
</comment>
<reference evidence="5" key="1">
    <citation type="submission" date="2019-09" db="EMBL/GenBank/DDBJ databases">
        <title>Characterisation of the sponge microbiome using genome-centric metagenomics.</title>
        <authorList>
            <person name="Engelberts J.P."/>
            <person name="Robbins S.J."/>
            <person name="De Goeij J.M."/>
            <person name="Aranda M."/>
            <person name="Bell S.C."/>
            <person name="Webster N.S."/>
        </authorList>
    </citation>
    <scope>NUCLEOTIDE SEQUENCE</scope>
    <source>
        <strain evidence="5">SB0662_bin_9</strain>
    </source>
</reference>
<name>A0A6B1DVE4_9CHLR</name>
<gene>
    <name evidence="3 5" type="primary">smpB</name>
    <name evidence="5" type="ORF">F4Y08_11745</name>
</gene>
<accession>A0A6B1DVE4</accession>
<dbReference type="PANTHER" id="PTHR30308:SF2">
    <property type="entry name" value="SSRA-BINDING PROTEIN"/>
    <property type="match status" value="1"/>
</dbReference>
<comment type="similarity">
    <text evidence="3">Belongs to the SmpB family.</text>
</comment>
<dbReference type="GO" id="GO:0003723">
    <property type="term" value="F:RNA binding"/>
    <property type="evidence" value="ECO:0007669"/>
    <property type="project" value="UniProtKB-UniRule"/>
</dbReference>
<dbReference type="AlphaFoldDB" id="A0A6B1DVE4"/>
<dbReference type="SUPFAM" id="SSF74982">
    <property type="entry name" value="Small protein B (SmpB)"/>
    <property type="match status" value="1"/>
</dbReference>
<protein>
    <recommendedName>
        <fullName evidence="3">SsrA-binding protein</fullName>
    </recommendedName>
    <alternativeName>
        <fullName evidence="3">Small protein B</fullName>
    </alternativeName>
</protein>
<comment type="function">
    <text evidence="3">Required for rescue of stalled ribosomes mediated by trans-translation. Binds to transfer-messenger RNA (tmRNA), required for stable association of tmRNA with ribosomes. tmRNA and SmpB together mimic tRNA shape, replacing the anticodon stem-loop with SmpB. tmRNA is encoded by the ssrA gene; the 2 termini fold to resemble tRNA(Ala) and it encodes a 'tag peptide', a short internal open reading frame. During trans-translation Ala-aminoacylated tmRNA acts like a tRNA, entering the A-site of stalled ribosomes, displacing the stalled mRNA. The ribosome then switches to translate the ORF on the tmRNA; the nascent peptide is terminated with the 'tag peptide' encoded by the tmRNA and targeted for degradation. The ribosome is freed to recommence translation, which seems to be the essential function of trans-translation.</text>
</comment>
<keyword evidence="1 3" id="KW-0963">Cytoplasm</keyword>
<dbReference type="HAMAP" id="MF_00023">
    <property type="entry name" value="SmpB"/>
    <property type="match status" value="1"/>
</dbReference>
<comment type="subcellular location">
    <subcellularLocation>
        <location evidence="3">Cytoplasm</location>
    </subcellularLocation>
    <text evidence="3">The tmRNA-SmpB complex associates with stalled 70S ribosomes.</text>
</comment>
<dbReference type="InterPro" id="IPR023620">
    <property type="entry name" value="SmpB"/>
</dbReference>
<feature type="region of interest" description="Disordered" evidence="4">
    <location>
        <begin position="142"/>
        <end position="167"/>
    </location>
</feature>
<dbReference type="Pfam" id="PF01668">
    <property type="entry name" value="SmpB"/>
    <property type="match status" value="1"/>
</dbReference>
<dbReference type="EMBL" id="VXPY01000084">
    <property type="protein sequence ID" value="MYD90986.1"/>
    <property type="molecule type" value="Genomic_DNA"/>
</dbReference>